<dbReference type="eggNOG" id="ENOG5033I31">
    <property type="taxonomic scope" value="Bacteria"/>
</dbReference>
<reference evidence="2 3" key="1">
    <citation type="journal article" date="2010" name="Stand. Genomic Sci.">
        <title>Complete genome sequence of Spirosoma linguale type strain (1).</title>
        <authorList>
            <person name="Lail K."/>
            <person name="Sikorski J."/>
            <person name="Saunders E."/>
            <person name="Lapidus A."/>
            <person name="Glavina Del Rio T."/>
            <person name="Copeland A."/>
            <person name="Tice H."/>
            <person name="Cheng J.-F."/>
            <person name="Lucas S."/>
            <person name="Nolan M."/>
            <person name="Bruce D."/>
            <person name="Goodwin L."/>
            <person name="Pitluck S."/>
            <person name="Ivanova N."/>
            <person name="Mavromatis K."/>
            <person name="Ovchinnikova G."/>
            <person name="Pati A."/>
            <person name="Chen A."/>
            <person name="Palaniappan K."/>
            <person name="Land M."/>
            <person name="Hauser L."/>
            <person name="Chang Y.-J."/>
            <person name="Jeffries C.D."/>
            <person name="Chain P."/>
            <person name="Brettin T."/>
            <person name="Detter J.C."/>
            <person name="Schuetze A."/>
            <person name="Rohde M."/>
            <person name="Tindall B.J."/>
            <person name="Goeker M."/>
            <person name="Bristow J."/>
            <person name="Eisen J.A."/>
            <person name="Markowitz V."/>
            <person name="Hugenholtz P."/>
            <person name="Kyrpides N.C."/>
            <person name="Klenk H.-P."/>
            <person name="Chen F."/>
        </authorList>
    </citation>
    <scope>NUCLEOTIDE SEQUENCE [LARGE SCALE GENOMIC DNA]</scope>
    <source>
        <strain evidence="3">ATCC 33905 / DSM 74 / LMG 10896 / Claus 1</strain>
    </source>
</reference>
<feature type="compositionally biased region" description="Basic and acidic residues" evidence="1">
    <location>
        <begin position="101"/>
        <end position="110"/>
    </location>
</feature>
<feature type="compositionally biased region" description="Basic and acidic residues" evidence="1">
    <location>
        <begin position="24"/>
        <end position="35"/>
    </location>
</feature>
<evidence type="ECO:0000256" key="1">
    <source>
        <dbReference type="SAM" id="MobiDB-lite"/>
    </source>
</evidence>
<feature type="compositionally biased region" description="Polar residues" evidence="1">
    <location>
        <begin position="9"/>
        <end position="23"/>
    </location>
</feature>
<evidence type="ECO:0000313" key="2">
    <source>
        <dbReference type="EMBL" id="ADB38654.1"/>
    </source>
</evidence>
<feature type="compositionally biased region" description="Polar residues" evidence="1">
    <location>
        <begin position="36"/>
        <end position="45"/>
    </location>
</feature>
<sequence length="110" mass="11725">MKNAPYIQRSPNNGPEGETSSSYEPERSESLKETEQSVTPVTSSPGEKPYTGSHADNYEPDQSADRNVPEDGPSGENTKNGGKQGGGLWTSGGIVTTGTPFHEEPNKTKD</sequence>
<proteinExistence type="predicted"/>
<protein>
    <submittedName>
        <fullName evidence="2">Uncharacterized protein</fullName>
    </submittedName>
</protein>
<dbReference type="RefSeq" id="WP_012927188.1">
    <property type="nucleotide sequence ID" value="NC_013730.1"/>
</dbReference>
<gene>
    <name evidence="2" type="ordered locus">Slin_2638</name>
</gene>
<dbReference type="EMBL" id="CP001769">
    <property type="protein sequence ID" value="ADB38654.1"/>
    <property type="molecule type" value="Genomic_DNA"/>
</dbReference>
<evidence type="ECO:0000313" key="3">
    <source>
        <dbReference type="Proteomes" id="UP000002028"/>
    </source>
</evidence>
<dbReference type="KEGG" id="sli:Slin_2638"/>
<accession>D2QHJ4</accession>
<name>D2QHJ4_SPILD</name>
<dbReference type="HOGENOM" id="CLU_2169487_0_0_10"/>
<keyword evidence="3" id="KW-1185">Reference proteome</keyword>
<organism evidence="2 3">
    <name type="scientific">Spirosoma linguale (strain ATCC 33905 / DSM 74 / LMG 10896 / Claus 1)</name>
    <dbReference type="NCBI Taxonomy" id="504472"/>
    <lineage>
        <taxon>Bacteria</taxon>
        <taxon>Pseudomonadati</taxon>
        <taxon>Bacteroidota</taxon>
        <taxon>Cytophagia</taxon>
        <taxon>Cytophagales</taxon>
        <taxon>Cytophagaceae</taxon>
        <taxon>Spirosoma</taxon>
    </lineage>
</organism>
<dbReference type="AlphaFoldDB" id="D2QHJ4"/>
<dbReference type="Proteomes" id="UP000002028">
    <property type="component" value="Chromosome"/>
</dbReference>
<feature type="region of interest" description="Disordered" evidence="1">
    <location>
        <begin position="1"/>
        <end position="110"/>
    </location>
</feature>